<dbReference type="Proteomes" id="UP000593765">
    <property type="component" value="Chromosome"/>
</dbReference>
<reference evidence="4 5" key="1">
    <citation type="submission" date="2020-10" db="EMBL/GenBank/DDBJ databases">
        <title>Wide distribution of Phycisphaera-like planctomycetes from WD2101 soil group in peatlands and genome analysis of the first cultivated representative.</title>
        <authorList>
            <person name="Dedysh S.N."/>
            <person name="Beletsky A.V."/>
            <person name="Ivanova A."/>
            <person name="Kulichevskaya I.S."/>
            <person name="Suzina N.E."/>
            <person name="Philippov D.A."/>
            <person name="Rakitin A.L."/>
            <person name="Mardanov A.V."/>
            <person name="Ravin N.V."/>
        </authorList>
    </citation>
    <scope>NUCLEOTIDE SEQUENCE [LARGE SCALE GENOMIC DNA]</scope>
    <source>
        <strain evidence="4 5">M1803</strain>
    </source>
</reference>
<dbReference type="GO" id="GO:0000160">
    <property type="term" value="P:phosphorelay signal transduction system"/>
    <property type="evidence" value="ECO:0007669"/>
    <property type="project" value="InterPro"/>
</dbReference>
<feature type="domain" description="Response regulatory" evidence="3">
    <location>
        <begin position="2"/>
        <end position="117"/>
    </location>
</feature>
<sequence>MKILLVDDSQMMRGVQRKMLEKIGAEFLEAGHGADALAAIAKSGPVALIICDWNMPTMDGITFVRALRAIDKNTPIIMCTTETEKPRIIEALKAGVNNYLVKPFTPESFIQKVVQTLQKSKETAATAA</sequence>
<evidence type="ECO:0000313" key="5">
    <source>
        <dbReference type="Proteomes" id="UP000593765"/>
    </source>
</evidence>
<accession>A0A7M2WZY3</accession>
<proteinExistence type="predicted"/>
<dbReference type="Pfam" id="PF00072">
    <property type="entry name" value="Response_reg"/>
    <property type="match status" value="1"/>
</dbReference>
<keyword evidence="5" id="KW-1185">Reference proteome</keyword>
<feature type="modified residue" description="4-aspartylphosphate" evidence="2">
    <location>
        <position position="52"/>
    </location>
</feature>
<dbReference type="SMART" id="SM00448">
    <property type="entry name" value="REC"/>
    <property type="match status" value="1"/>
</dbReference>
<dbReference type="EMBL" id="CP063458">
    <property type="protein sequence ID" value="QOV91035.1"/>
    <property type="molecule type" value="Genomic_DNA"/>
</dbReference>
<name>A0A7M2WZY3_9BACT</name>
<dbReference type="Gene3D" id="3.40.50.2300">
    <property type="match status" value="1"/>
</dbReference>
<dbReference type="KEGG" id="hbs:IPV69_06655"/>
<evidence type="ECO:0000256" key="2">
    <source>
        <dbReference type="PROSITE-ProRule" id="PRU00169"/>
    </source>
</evidence>
<evidence type="ECO:0000256" key="1">
    <source>
        <dbReference type="ARBA" id="ARBA00022553"/>
    </source>
</evidence>
<gene>
    <name evidence="4" type="ORF">IPV69_06655</name>
</gene>
<dbReference type="InterPro" id="IPR050595">
    <property type="entry name" value="Bact_response_regulator"/>
</dbReference>
<keyword evidence="1 2" id="KW-0597">Phosphoprotein</keyword>
<dbReference type="RefSeq" id="WP_206294144.1">
    <property type="nucleotide sequence ID" value="NZ_CP063458.1"/>
</dbReference>
<evidence type="ECO:0000259" key="3">
    <source>
        <dbReference type="PROSITE" id="PS50110"/>
    </source>
</evidence>
<dbReference type="SUPFAM" id="SSF52172">
    <property type="entry name" value="CheY-like"/>
    <property type="match status" value="1"/>
</dbReference>
<dbReference type="AlphaFoldDB" id="A0A7M2WZY3"/>
<organism evidence="4 5">
    <name type="scientific">Humisphaera borealis</name>
    <dbReference type="NCBI Taxonomy" id="2807512"/>
    <lineage>
        <taxon>Bacteria</taxon>
        <taxon>Pseudomonadati</taxon>
        <taxon>Planctomycetota</taxon>
        <taxon>Phycisphaerae</taxon>
        <taxon>Tepidisphaerales</taxon>
        <taxon>Tepidisphaeraceae</taxon>
        <taxon>Humisphaera</taxon>
    </lineage>
</organism>
<evidence type="ECO:0000313" key="4">
    <source>
        <dbReference type="EMBL" id="QOV91035.1"/>
    </source>
</evidence>
<dbReference type="InterPro" id="IPR001789">
    <property type="entry name" value="Sig_transdc_resp-reg_receiver"/>
</dbReference>
<dbReference type="InterPro" id="IPR011006">
    <property type="entry name" value="CheY-like_superfamily"/>
</dbReference>
<protein>
    <submittedName>
        <fullName evidence="4">Response regulator</fullName>
    </submittedName>
</protein>
<dbReference type="PANTHER" id="PTHR44591">
    <property type="entry name" value="STRESS RESPONSE REGULATOR PROTEIN 1"/>
    <property type="match status" value="1"/>
</dbReference>
<dbReference type="PANTHER" id="PTHR44591:SF25">
    <property type="entry name" value="CHEMOTAXIS TWO-COMPONENT RESPONSE REGULATOR"/>
    <property type="match status" value="1"/>
</dbReference>
<dbReference type="PROSITE" id="PS50110">
    <property type="entry name" value="RESPONSE_REGULATORY"/>
    <property type="match status" value="1"/>
</dbReference>